<reference evidence="2 3" key="1">
    <citation type="submission" date="2019-03" db="EMBL/GenBank/DDBJ databases">
        <title>Genomic Encyclopedia of Type Strains, Phase IV (KMG-IV): sequencing the most valuable type-strain genomes for metagenomic binning, comparative biology and taxonomic classification.</title>
        <authorList>
            <person name="Goeker M."/>
        </authorList>
    </citation>
    <scope>NUCLEOTIDE SEQUENCE [LARGE SCALE GENOMIC DNA]</scope>
    <source>
        <strain evidence="2 3">LX-B</strain>
    </source>
</reference>
<evidence type="ECO:0000313" key="2">
    <source>
        <dbReference type="EMBL" id="TCL61944.1"/>
    </source>
</evidence>
<comment type="caution">
    <text evidence="2">The sequence shown here is derived from an EMBL/GenBank/DDBJ whole genome shotgun (WGS) entry which is preliminary data.</text>
</comment>
<feature type="transmembrane region" description="Helical" evidence="1">
    <location>
        <begin position="25"/>
        <end position="44"/>
    </location>
</feature>
<dbReference type="RefSeq" id="WP_165908169.1">
    <property type="nucleotide sequence ID" value="NZ_SLUN01000030.1"/>
</dbReference>
<proteinExistence type="predicted"/>
<keyword evidence="1" id="KW-1133">Transmembrane helix</keyword>
<keyword evidence="3" id="KW-1185">Reference proteome</keyword>
<keyword evidence="1" id="KW-0472">Membrane</keyword>
<protein>
    <submittedName>
        <fullName evidence="2">Uncharacterized protein</fullName>
    </submittedName>
</protein>
<name>A0A4R1R8F9_HYDET</name>
<sequence>MVYIAILGAILVLIGNNTRTAYSRPLVLAGMVVTVLGLILMWVFREVRS</sequence>
<dbReference type="Proteomes" id="UP000295008">
    <property type="component" value="Unassembled WGS sequence"/>
</dbReference>
<gene>
    <name evidence="2" type="ORF">EDC14_103046</name>
</gene>
<organism evidence="2 3">
    <name type="scientific">Hydrogenispora ethanolica</name>
    <dbReference type="NCBI Taxonomy" id="1082276"/>
    <lineage>
        <taxon>Bacteria</taxon>
        <taxon>Bacillati</taxon>
        <taxon>Bacillota</taxon>
        <taxon>Hydrogenispora</taxon>
    </lineage>
</organism>
<keyword evidence="1" id="KW-0812">Transmembrane</keyword>
<accession>A0A4R1R8F9</accession>
<evidence type="ECO:0000313" key="3">
    <source>
        <dbReference type="Proteomes" id="UP000295008"/>
    </source>
</evidence>
<evidence type="ECO:0000256" key="1">
    <source>
        <dbReference type="SAM" id="Phobius"/>
    </source>
</evidence>
<dbReference type="AlphaFoldDB" id="A0A4R1R8F9"/>
<dbReference type="EMBL" id="SLUN01000030">
    <property type="protein sequence ID" value="TCL61944.1"/>
    <property type="molecule type" value="Genomic_DNA"/>
</dbReference>